<evidence type="ECO:0000313" key="1">
    <source>
        <dbReference type="EMBL" id="KAK2953018.1"/>
    </source>
</evidence>
<dbReference type="InterPro" id="IPR016024">
    <property type="entry name" value="ARM-type_fold"/>
</dbReference>
<proteinExistence type="predicted"/>
<dbReference type="SUPFAM" id="SSF48371">
    <property type="entry name" value="ARM repeat"/>
    <property type="match status" value="1"/>
</dbReference>
<dbReference type="InterPro" id="IPR011989">
    <property type="entry name" value="ARM-like"/>
</dbReference>
<gene>
    <name evidence="1" type="ORF">BLNAU_12007</name>
</gene>
<evidence type="ECO:0000313" key="2">
    <source>
        <dbReference type="Proteomes" id="UP001281761"/>
    </source>
</evidence>
<sequence length="275" mass="30528">MLMRNCEELASERMLEDRQHPCPSSYPDCSPFLNWEYNPLETAIEKAVVFQSLVVTMKLQSAVDDSLEAKAVKFLESVNPQTQSSADAFLNKFASNSDESSANFVQSIVVLISTPSQVIATAAMKILRTLFNHGSAKSRLALVSADLIHQLVATLNPLSLSFANAFGIHTCLMNVVSLEDLRIEDKNEQQSVHETVLKQVLVPLEKYLCHLCVNRFDDRYPAGNASMDGDDWLIWEGKKEKEEKAHDSPPAHLSACLLSGRRSSVSPFIVLTDDT</sequence>
<organism evidence="1 2">
    <name type="scientific">Blattamonas nauphoetae</name>
    <dbReference type="NCBI Taxonomy" id="2049346"/>
    <lineage>
        <taxon>Eukaryota</taxon>
        <taxon>Metamonada</taxon>
        <taxon>Preaxostyla</taxon>
        <taxon>Oxymonadida</taxon>
        <taxon>Blattamonas</taxon>
    </lineage>
</organism>
<accession>A0ABQ9XKQ7</accession>
<keyword evidence="2" id="KW-1185">Reference proteome</keyword>
<name>A0ABQ9XKQ7_9EUKA</name>
<dbReference type="Proteomes" id="UP001281761">
    <property type="component" value="Unassembled WGS sequence"/>
</dbReference>
<comment type="caution">
    <text evidence="1">The sequence shown here is derived from an EMBL/GenBank/DDBJ whole genome shotgun (WGS) entry which is preliminary data.</text>
</comment>
<reference evidence="1 2" key="1">
    <citation type="journal article" date="2022" name="bioRxiv">
        <title>Genomics of Preaxostyla Flagellates Illuminates Evolutionary Transitions and the Path Towards Mitochondrial Loss.</title>
        <authorList>
            <person name="Novak L.V.F."/>
            <person name="Treitli S.C."/>
            <person name="Pyrih J."/>
            <person name="Halakuc P."/>
            <person name="Pipaliya S.V."/>
            <person name="Vacek V."/>
            <person name="Brzon O."/>
            <person name="Soukal P."/>
            <person name="Eme L."/>
            <person name="Dacks J.B."/>
            <person name="Karnkowska A."/>
            <person name="Elias M."/>
            <person name="Hampl V."/>
        </authorList>
    </citation>
    <scope>NUCLEOTIDE SEQUENCE [LARGE SCALE GENOMIC DNA]</scope>
    <source>
        <strain evidence="1">NAU3</strain>
        <tissue evidence="1">Gut</tissue>
    </source>
</reference>
<protein>
    <submittedName>
        <fullName evidence="1">Uncharacterized protein</fullName>
    </submittedName>
</protein>
<dbReference type="EMBL" id="JARBJD010000096">
    <property type="protein sequence ID" value="KAK2953018.1"/>
    <property type="molecule type" value="Genomic_DNA"/>
</dbReference>
<dbReference type="Gene3D" id="1.25.10.10">
    <property type="entry name" value="Leucine-rich Repeat Variant"/>
    <property type="match status" value="1"/>
</dbReference>